<keyword evidence="2" id="KW-1133">Transmembrane helix</keyword>
<dbReference type="Proteomes" id="UP000757540">
    <property type="component" value="Unassembled WGS sequence"/>
</dbReference>
<feature type="transmembrane region" description="Helical" evidence="2">
    <location>
        <begin position="181"/>
        <end position="202"/>
    </location>
</feature>
<keyword evidence="5" id="KW-1185">Reference proteome</keyword>
<dbReference type="EMBL" id="JABEZU010000001">
    <property type="protein sequence ID" value="NOV96871.1"/>
    <property type="molecule type" value="Genomic_DNA"/>
</dbReference>
<evidence type="ECO:0000259" key="3">
    <source>
        <dbReference type="Pfam" id="PF14219"/>
    </source>
</evidence>
<keyword evidence="2" id="KW-0472">Membrane</keyword>
<evidence type="ECO:0000256" key="1">
    <source>
        <dbReference type="SAM" id="MobiDB-lite"/>
    </source>
</evidence>
<comment type="caution">
    <text evidence="4">The sequence shown here is derived from an EMBL/GenBank/DDBJ whole genome shotgun (WGS) entry which is preliminary data.</text>
</comment>
<name>A0ABX2A5K0_9MICO</name>
<proteinExistence type="predicted"/>
<feature type="region of interest" description="Disordered" evidence="1">
    <location>
        <begin position="1"/>
        <end position="20"/>
    </location>
</feature>
<accession>A0ABX2A5K0</accession>
<dbReference type="RefSeq" id="WP_171782992.1">
    <property type="nucleotide sequence ID" value="NZ_BAAAML010000002.1"/>
</dbReference>
<feature type="transmembrane region" description="Helical" evidence="2">
    <location>
        <begin position="100"/>
        <end position="123"/>
    </location>
</feature>
<evidence type="ECO:0000313" key="4">
    <source>
        <dbReference type="EMBL" id="NOV96871.1"/>
    </source>
</evidence>
<keyword evidence="2" id="KW-0812">Transmembrane</keyword>
<protein>
    <recommendedName>
        <fullName evidence="3">DUF4328 domain-containing protein</fullName>
    </recommendedName>
</protein>
<organism evidence="4 5">
    <name type="scientific">Isoptericola halotolerans</name>
    <dbReference type="NCBI Taxonomy" id="300560"/>
    <lineage>
        <taxon>Bacteria</taxon>
        <taxon>Bacillati</taxon>
        <taxon>Actinomycetota</taxon>
        <taxon>Actinomycetes</taxon>
        <taxon>Micrococcales</taxon>
        <taxon>Promicromonosporaceae</taxon>
        <taxon>Isoptericola</taxon>
    </lineage>
</organism>
<gene>
    <name evidence="4" type="ORF">HDG69_001424</name>
</gene>
<feature type="transmembrane region" description="Helical" evidence="2">
    <location>
        <begin position="214"/>
        <end position="231"/>
    </location>
</feature>
<sequence length="247" mass="26372">MTVPDPFAPPSGALGGRPGPVGATWDPAADVHAVRRPGAEPWAVDQAAPQPPVTLAAWTVGLASVWAALQVVLFALAPAAADEYARAIAVGTSPLYVDTWYDTVGAFLLPVQVAVFVVGCLWLQRSREIAVRRSPHVRQVRGAVWVWLGWVVPIVLLWFPFQVVRDVRAGTVGSTRGAGLGLWWTCWLVYLVAANQTGLVSLSVGSRGPESLPWWEGVATLACVVGLVVWARTVRAITASQVSGQIR</sequence>
<evidence type="ECO:0000256" key="2">
    <source>
        <dbReference type="SAM" id="Phobius"/>
    </source>
</evidence>
<feature type="domain" description="DUF4328" evidence="3">
    <location>
        <begin position="101"/>
        <end position="237"/>
    </location>
</feature>
<feature type="transmembrane region" description="Helical" evidence="2">
    <location>
        <begin position="55"/>
        <end position="80"/>
    </location>
</feature>
<dbReference type="InterPro" id="IPR025565">
    <property type="entry name" value="DUF4328"/>
</dbReference>
<feature type="transmembrane region" description="Helical" evidence="2">
    <location>
        <begin position="144"/>
        <end position="161"/>
    </location>
</feature>
<reference evidence="4 5" key="1">
    <citation type="submission" date="2020-05" db="EMBL/GenBank/DDBJ databases">
        <title>Genomic Encyclopedia of Type Strains, Phase III (KMG-III): the genomes of soil and plant-associated and newly described type strains.</title>
        <authorList>
            <person name="Whitman W."/>
        </authorList>
    </citation>
    <scope>NUCLEOTIDE SEQUENCE [LARGE SCALE GENOMIC DNA]</scope>
    <source>
        <strain evidence="4 5">KCTC 19046</strain>
    </source>
</reference>
<dbReference type="Pfam" id="PF14219">
    <property type="entry name" value="DUF4328"/>
    <property type="match status" value="1"/>
</dbReference>
<evidence type="ECO:0000313" key="5">
    <source>
        <dbReference type="Proteomes" id="UP000757540"/>
    </source>
</evidence>